<evidence type="ECO:0000313" key="2">
    <source>
        <dbReference type="EMBL" id="MDO5989117.1"/>
    </source>
</evidence>
<evidence type="ECO:0008006" key="4">
    <source>
        <dbReference type="Google" id="ProtNLM"/>
    </source>
</evidence>
<dbReference type="Proteomes" id="UP001176891">
    <property type="component" value="Unassembled WGS sequence"/>
</dbReference>
<name>A0ABT8X571_9FLAO</name>
<dbReference type="RefSeq" id="WP_303283766.1">
    <property type="nucleotide sequence ID" value="NZ_BAABCZ010000012.1"/>
</dbReference>
<dbReference type="EMBL" id="JAUOEM010000006">
    <property type="protein sequence ID" value="MDO5989117.1"/>
    <property type="molecule type" value="Genomic_DNA"/>
</dbReference>
<evidence type="ECO:0000256" key="1">
    <source>
        <dbReference type="SAM" id="Phobius"/>
    </source>
</evidence>
<comment type="caution">
    <text evidence="2">The sequence shown here is derived from an EMBL/GenBank/DDBJ whole genome shotgun (WGS) entry which is preliminary data.</text>
</comment>
<keyword evidence="3" id="KW-1185">Reference proteome</keyword>
<reference evidence="2" key="1">
    <citation type="submission" date="2023-07" db="EMBL/GenBank/DDBJ databases">
        <title>Two novel species in the genus Flavivirga.</title>
        <authorList>
            <person name="Kwon K."/>
        </authorList>
    </citation>
    <scope>NUCLEOTIDE SEQUENCE</scope>
    <source>
        <strain evidence="2">KACC 14157</strain>
    </source>
</reference>
<keyword evidence="1" id="KW-0812">Transmembrane</keyword>
<keyword evidence="1" id="KW-1133">Transmembrane helix</keyword>
<proteinExistence type="predicted"/>
<organism evidence="2 3">
    <name type="scientific">Flavivirga amylovorans</name>
    <dbReference type="NCBI Taxonomy" id="870486"/>
    <lineage>
        <taxon>Bacteria</taxon>
        <taxon>Pseudomonadati</taxon>
        <taxon>Bacteroidota</taxon>
        <taxon>Flavobacteriia</taxon>
        <taxon>Flavobacteriales</taxon>
        <taxon>Flavobacteriaceae</taxon>
        <taxon>Flavivirga</taxon>
    </lineage>
</organism>
<protein>
    <recommendedName>
        <fullName evidence="4">Riboflavin synthase subunit beta</fullName>
    </recommendedName>
</protein>
<keyword evidence="1" id="KW-0472">Membrane</keyword>
<feature type="transmembrane region" description="Helical" evidence="1">
    <location>
        <begin position="69"/>
        <end position="86"/>
    </location>
</feature>
<gene>
    <name evidence="2" type="ORF">Q4Q39_17060</name>
</gene>
<evidence type="ECO:0000313" key="3">
    <source>
        <dbReference type="Proteomes" id="UP001176891"/>
    </source>
</evidence>
<accession>A0ABT8X571</accession>
<sequence>MGGEGSMMAANNSLKNNRSLLLKRREKGALTGSYSNVKLAEFPEATPEQLKEIKKNILKENRINRIKQIILFLMLFLTFVLIFFYLKH</sequence>